<evidence type="ECO:0000256" key="8">
    <source>
        <dbReference type="ARBA" id="ARBA00023157"/>
    </source>
</evidence>
<keyword evidence="2" id="KW-1003">Cell membrane</keyword>
<dbReference type="PANTHER" id="PTHR21137">
    <property type="entry name" value="ODORANT RECEPTOR"/>
    <property type="match status" value="1"/>
</dbReference>
<evidence type="ECO:0000256" key="1">
    <source>
        <dbReference type="ARBA" id="ARBA00004651"/>
    </source>
</evidence>
<evidence type="ECO:0000256" key="12">
    <source>
        <dbReference type="RuleBase" id="RU351113"/>
    </source>
</evidence>
<keyword evidence="9 12" id="KW-0675">Receptor</keyword>
<comment type="subcellular location">
    <subcellularLocation>
        <location evidence="1 12">Cell membrane</location>
        <topology evidence="1 12">Multi-pass membrane protein</topology>
    </subcellularLocation>
</comment>
<evidence type="ECO:0000256" key="6">
    <source>
        <dbReference type="ARBA" id="ARBA00022989"/>
    </source>
</evidence>
<dbReference type="GO" id="GO:0007165">
    <property type="term" value="P:signal transduction"/>
    <property type="evidence" value="ECO:0007669"/>
    <property type="project" value="UniProtKB-KW"/>
</dbReference>
<keyword evidence="3 12" id="KW-0716">Sensory transduction</keyword>
<dbReference type="GO" id="GO:0005886">
    <property type="term" value="C:plasma membrane"/>
    <property type="evidence" value="ECO:0007669"/>
    <property type="project" value="UniProtKB-SubCell"/>
</dbReference>
<dbReference type="GO" id="GO:0004984">
    <property type="term" value="F:olfactory receptor activity"/>
    <property type="evidence" value="ECO:0007669"/>
    <property type="project" value="InterPro"/>
</dbReference>
<keyword evidence="7 12" id="KW-0472">Membrane</keyword>
<dbReference type="InParanoid" id="T1HDK2"/>
<evidence type="ECO:0000313" key="14">
    <source>
        <dbReference type="Proteomes" id="UP000015103"/>
    </source>
</evidence>
<evidence type="ECO:0000256" key="5">
    <source>
        <dbReference type="ARBA" id="ARBA00022725"/>
    </source>
</evidence>
<evidence type="ECO:0000256" key="4">
    <source>
        <dbReference type="ARBA" id="ARBA00022692"/>
    </source>
</evidence>
<evidence type="ECO:0000256" key="11">
    <source>
        <dbReference type="PROSITE-ProRule" id="PRU00059"/>
    </source>
</evidence>
<keyword evidence="10 12" id="KW-0807">Transducer</keyword>
<feature type="transmembrane region" description="Helical" evidence="12">
    <location>
        <begin position="128"/>
        <end position="145"/>
    </location>
</feature>
<comment type="caution">
    <text evidence="11 12">Lacks conserved residue(s) required for the propagation of feature annotation.</text>
</comment>
<dbReference type="Pfam" id="PF02949">
    <property type="entry name" value="7tm_6"/>
    <property type="match status" value="1"/>
</dbReference>
<dbReference type="HOGENOM" id="CLU_744572_0_0_1"/>
<dbReference type="InterPro" id="IPR004117">
    <property type="entry name" value="7tm6_olfct_rcpt"/>
</dbReference>
<keyword evidence="6 12" id="KW-1133">Transmembrane helix</keyword>
<dbReference type="Proteomes" id="UP000015103">
    <property type="component" value="Unassembled WGS sequence"/>
</dbReference>
<dbReference type="GO" id="GO:0005549">
    <property type="term" value="F:odorant binding"/>
    <property type="evidence" value="ECO:0007669"/>
    <property type="project" value="InterPro"/>
</dbReference>
<feature type="transmembrane region" description="Helical" evidence="12">
    <location>
        <begin position="250"/>
        <end position="271"/>
    </location>
</feature>
<reference evidence="13" key="1">
    <citation type="submission" date="2015-05" db="UniProtKB">
        <authorList>
            <consortium name="EnsemblMetazoa"/>
        </authorList>
    </citation>
    <scope>IDENTIFICATION</scope>
</reference>
<dbReference type="VEuPathDB" id="VectorBase:RPRC002122"/>
<sequence length="372" mass="42417">METEGNSHYSFLHTVSWLLYVGGIKKNEYGDVPITFRSLVLMVWVFALFFAIILKLFCCVASLELFVAGIMVAAITFHLVVKQFILIIKRKEIISLIDDLEHCFILARTDPKFIEEKSLSVKKSGNKLIIIMGVSIVIAFGFQYINHELTGDTSLPVEMWTPNGDEGTSFTVLVYQLFMGGGCATELVIYYALFLGLVSTCRMIIDSLKGNFVKGPDEKETLEAFLSRNVLAHAHLLKVVDDINANISPIVFLEILLSSIQCCCAGYLANFDSFHNSLYFVYVQATLVMPGMICYLGQEIKNYYQDLFDQLYDCPWYIATPKQRRYYLMMISMTSKPLILHFRFLMTFDLERYANVLQAAYSYITILQNLLN</sequence>
<evidence type="ECO:0000256" key="2">
    <source>
        <dbReference type="ARBA" id="ARBA00022475"/>
    </source>
</evidence>
<dbReference type="RefSeq" id="XP_073977467.1">
    <property type="nucleotide sequence ID" value="XM_074121366.1"/>
</dbReference>
<dbReference type="RefSeq" id="XP_073977466.1">
    <property type="nucleotide sequence ID" value="XM_074121365.1"/>
</dbReference>
<dbReference type="InterPro" id="IPR000859">
    <property type="entry name" value="CUB_dom"/>
</dbReference>
<evidence type="ECO:0000256" key="10">
    <source>
        <dbReference type="ARBA" id="ARBA00023224"/>
    </source>
</evidence>
<dbReference type="PANTHER" id="PTHR21137:SF35">
    <property type="entry name" value="ODORANT RECEPTOR 19A-RELATED"/>
    <property type="match status" value="1"/>
</dbReference>
<keyword evidence="8" id="KW-1015">Disulfide bond</keyword>
<feature type="transmembrane region" description="Helical" evidence="12">
    <location>
        <begin position="187"/>
        <end position="205"/>
    </location>
</feature>
<feature type="transmembrane region" description="Helical" evidence="12">
    <location>
        <begin position="277"/>
        <end position="297"/>
    </location>
</feature>
<feature type="transmembrane region" description="Helical" evidence="12">
    <location>
        <begin position="36"/>
        <end position="57"/>
    </location>
</feature>
<proteinExistence type="inferred from homology"/>
<dbReference type="AlphaFoldDB" id="T1HDK2"/>
<keyword evidence="14" id="KW-1185">Reference proteome</keyword>
<feature type="transmembrane region" description="Helical" evidence="12">
    <location>
        <begin position="63"/>
        <end position="81"/>
    </location>
</feature>
<evidence type="ECO:0000256" key="9">
    <source>
        <dbReference type="ARBA" id="ARBA00023170"/>
    </source>
</evidence>
<protein>
    <recommendedName>
        <fullName evidence="12">Odorant receptor</fullName>
    </recommendedName>
</protein>
<keyword evidence="4 12" id="KW-0812">Transmembrane</keyword>
<keyword evidence="5 12" id="KW-0552">Olfaction</keyword>
<evidence type="ECO:0000313" key="13">
    <source>
        <dbReference type="EnsemblMetazoa" id="RPRC002122-PA"/>
    </source>
</evidence>
<evidence type="ECO:0000256" key="3">
    <source>
        <dbReference type="ARBA" id="ARBA00022606"/>
    </source>
</evidence>
<dbReference type="EMBL" id="ACPB03002003">
    <property type="status" value="NOT_ANNOTATED_CDS"/>
    <property type="molecule type" value="Genomic_DNA"/>
</dbReference>
<name>T1HDK2_RHOPR</name>
<dbReference type="GeneID" id="141450691"/>
<comment type="similarity">
    <text evidence="12">Belongs to the insect chemoreceptor superfamily. Heteromeric odorant receptor channel (TC 1.A.69) family.</text>
</comment>
<dbReference type="PROSITE" id="PS01180">
    <property type="entry name" value="CUB"/>
    <property type="match status" value="1"/>
</dbReference>
<evidence type="ECO:0000256" key="7">
    <source>
        <dbReference type="ARBA" id="ARBA00023136"/>
    </source>
</evidence>
<accession>T1HDK2</accession>
<dbReference type="EnsemblMetazoa" id="RPRC002122-RA">
    <property type="protein sequence ID" value="RPRC002122-PA"/>
    <property type="gene ID" value="RPRC002122"/>
</dbReference>
<organism evidence="13 14">
    <name type="scientific">Rhodnius prolixus</name>
    <name type="common">Triatomid bug</name>
    <dbReference type="NCBI Taxonomy" id="13249"/>
    <lineage>
        <taxon>Eukaryota</taxon>
        <taxon>Metazoa</taxon>
        <taxon>Ecdysozoa</taxon>
        <taxon>Arthropoda</taxon>
        <taxon>Hexapoda</taxon>
        <taxon>Insecta</taxon>
        <taxon>Pterygota</taxon>
        <taxon>Neoptera</taxon>
        <taxon>Paraneoptera</taxon>
        <taxon>Hemiptera</taxon>
        <taxon>Heteroptera</taxon>
        <taxon>Panheteroptera</taxon>
        <taxon>Cimicomorpha</taxon>
        <taxon>Reduviidae</taxon>
        <taxon>Triatominae</taxon>
        <taxon>Rhodnius</taxon>
    </lineage>
</organism>